<reference evidence="1 2" key="1">
    <citation type="submission" date="2023-08" db="EMBL/GenBank/DDBJ databases">
        <title>Pseudoalteromonas haloplanktis LL1 genome.</title>
        <authorList>
            <person name="Wu S."/>
        </authorList>
    </citation>
    <scope>NUCLEOTIDE SEQUENCE [LARGE SCALE GENOMIC DNA]</scope>
    <source>
        <strain evidence="1 2">LL1</strain>
    </source>
</reference>
<evidence type="ECO:0000313" key="2">
    <source>
        <dbReference type="Proteomes" id="UP001226574"/>
    </source>
</evidence>
<sequence length="287" mass="33020">MNIVSTPKRVICLGIRPMYEDSKARTYEYFVQPKPLFCRLPVTQSFVDKVTELRCWLVEKDLKSLSFLWRDIVWFYGVTERFHFGIESIVHVSATELFITGKYNFEAESLYRSVSLPISELIEEQVLKSVDTTAFELPCSKALITEIDAKYQSYLRTLDMQEKLEQVRDDLISLADSSVQLMSVENQLYIDSLQLEVAALDRLTSEQELSLENLCARLLYQSLQIALGDWVYFDINRHRKPVQLVAESVSYHEGVIYINGANITQKGEIGKRQESISFGILNNESDG</sequence>
<dbReference type="RefSeq" id="WP_309039883.1">
    <property type="nucleotide sequence ID" value="NZ_JAVIFY010000036.1"/>
</dbReference>
<dbReference type="Proteomes" id="UP001226574">
    <property type="component" value="Unassembled WGS sequence"/>
</dbReference>
<organism evidence="1 2">
    <name type="scientific">Pseudoalteromonas haloplanktis</name>
    <name type="common">Alteromonas haloplanktis</name>
    <dbReference type="NCBI Taxonomy" id="228"/>
    <lineage>
        <taxon>Bacteria</taxon>
        <taxon>Pseudomonadati</taxon>
        <taxon>Pseudomonadota</taxon>
        <taxon>Gammaproteobacteria</taxon>
        <taxon>Alteromonadales</taxon>
        <taxon>Pseudoalteromonadaceae</taxon>
        <taxon>Pseudoalteromonas</taxon>
    </lineage>
</organism>
<name>A0ABU1BIE1_PSEHA</name>
<comment type="caution">
    <text evidence="1">The sequence shown here is derived from an EMBL/GenBank/DDBJ whole genome shotgun (WGS) entry which is preliminary data.</text>
</comment>
<evidence type="ECO:0000313" key="1">
    <source>
        <dbReference type="EMBL" id="MDQ9094195.1"/>
    </source>
</evidence>
<dbReference type="EMBL" id="JAVIFY010000036">
    <property type="protein sequence ID" value="MDQ9094195.1"/>
    <property type="molecule type" value="Genomic_DNA"/>
</dbReference>
<gene>
    <name evidence="1" type="ORF">RC083_21790</name>
</gene>
<proteinExistence type="predicted"/>
<protein>
    <submittedName>
        <fullName evidence="1">Uncharacterized protein</fullName>
    </submittedName>
</protein>
<keyword evidence="2" id="KW-1185">Reference proteome</keyword>
<accession>A0ABU1BIE1</accession>